<evidence type="ECO:0000256" key="10">
    <source>
        <dbReference type="SAM" id="SignalP"/>
    </source>
</evidence>
<feature type="domain" description="Peptidase M43 pregnancy-associated plasma-A" evidence="11">
    <location>
        <begin position="337"/>
        <end position="420"/>
    </location>
</feature>
<keyword evidence="8" id="KW-1015">Disulfide bond</keyword>
<evidence type="ECO:0000256" key="5">
    <source>
        <dbReference type="ARBA" id="ARBA00022801"/>
    </source>
</evidence>
<sequence>MKRLCLLACAGLAAAAPFAFKPYPISNPSCPVHPTSAQGPCGDFTYKWCDTPEGSDCDGCASAEKAALTGPAGFFEAPRVEEVVSAEEYLLYKMLEVEYLVEFSKNPMPFQKPVDLPYCGLASSVQKLEKRKKKSWLSKIPGGSIIEATANELKGAAKQIEKGIASIDIPFLDKPPKYVPRPLCIPKTIQVPIHFTVFTTNVTTSRVVTPEILEQQLALTNEAFEPLGISFFFATMNYHVGEEFRTFTQHMMADNPKSTTAYQANAERIKQQNRYGGNDEVNIWVVESIDTPTCAKRTDGYCTPASWLRQTNHPADGCVIEIDSLPGVAWRFEGGTGSTLTHEIGHWFNLWHIFPDEEGAECAGSSDGIADTFQFPNSVPEMFDRFQRQCCSSGTGRGKTWDFCPANETIHVANYMSYGQDKGVIVETDPDETKPWTTMQRASMFTAFFTMRRAPPSGGIDPSCLNQHVVFDVPPPAPVFLNSRAGLEGRSLRGLNLFRPSDQIMKTLKRVCASPPGPNNTEQAIDVISGEEIHCNAATNTCDPPSTGASCPDSSPPPCNLEAEVCPEGVSPPCPPDIASCPDGSSPPCAPLPIICPNGTSLQCLPNNNSPNPNNNTPVPPATEPDPNRNAPSNCPSPCNPLGHHTCDPTTAPTCIFPDPRLLNPRSFCACRPGYKASSSPQADTAKQWRLPIVGQEHRVWVPEGVACDQLCRDGSCGEVGVVDIACAGGGGGGGEDQVLGGRL</sequence>
<keyword evidence="6" id="KW-0862">Zinc</keyword>
<evidence type="ECO:0000256" key="3">
    <source>
        <dbReference type="ARBA" id="ARBA00022723"/>
    </source>
</evidence>
<protein>
    <recommendedName>
        <fullName evidence="11">Peptidase M43 pregnancy-associated plasma-A domain-containing protein</fullName>
    </recommendedName>
</protein>
<dbReference type="OrthoDB" id="291007at2759"/>
<dbReference type="Pfam" id="PF05572">
    <property type="entry name" value="Peptidase_M43"/>
    <property type="match status" value="1"/>
</dbReference>
<dbReference type="EMBL" id="KE720961">
    <property type="protein sequence ID" value="ERF73306.1"/>
    <property type="molecule type" value="Genomic_DNA"/>
</dbReference>
<dbReference type="HOGENOM" id="CLU_373386_0_0_1"/>
<dbReference type="InterPro" id="IPR024079">
    <property type="entry name" value="MetalloPept_cat_dom_sf"/>
</dbReference>
<feature type="signal peptide" evidence="10">
    <location>
        <begin position="1"/>
        <end position="15"/>
    </location>
</feature>
<evidence type="ECO:0000256" key="7">
    <source>
        <dbReference type="ARBA" id="ARBA00023049"/>
    </source>
</evidence>
<evidence type="ECO:0000256" key="6">
    <source>
        <dbReference type="ARBA" id="ARBA00022833"/>
    </source>
</evidence>
<dbReference type="GeneID" id="19238186"/>
<dbReference type="GO" id="GO:0006508">
    <property type="term" value="P:proteolysis"/>
    <property type="evidence" value="ECO:0007669"/>
    <property type="project" value="UniProtKB-KW"/>
</dbReference>
<keyword evidence="2" id="KW-0645">Protease</keyword>
<feature type="chain" id="PRO_5012475018" description="Peptidase M43 pregnancy-associated plasma-A domain-containing protein" evidence="10">
    <location>
        <begin position="16"/>
        <end position="744"/>
    </location>
</feature>
<evidence type="ECO:0000256" key="2">
    <source>
        <dbReference type="ARBA" id="ARBA00022670"/>
    </source>
</evidence>
<gene>
    <name evidence="12" type="ORF">EPUS_03139</name>
</gene>
<dbReference type="RefSeq" id="XP_007801079.1">
    <property type="nucleotide sequence ID" value="XM_007802888.1"/>
</dbReference>
<evidence type="ECO:0000256" key="9">
    <source>
        <dbReference type="SAM" id="MobiDB-lite"/>
    </source>
</evidence>
<comment type="similarity">
    <text evidence="1">Belongs to the peptidase M43B family.</text>
</comment>
<feature type="compositionally biased region" description="Low complexity" evidence="9">
    <location>
        <begin position="607"/>
        <end position="617"/>
    </location>
</feature>
<organism evidence="12 13">
    <name type="scientific">Endocarpon pusillum (strain Z07020 / HMAS-L-300199)</name>
    <name type="common">Lichen-forming fungus</name>
    <dbReference type="NCBI Taxonomy" id="1263415"/>
    <lineage>
        <taxon>Eukaryota</taxon>
        <taxon>Fungi</taxon>
        <taxon>Dikarya</taxon>
        <taxon>Ascomycota</taxon>
        <taxon>Pezizomycotina</taxon>
        <taxon>Eurotiomycetes</taxon>
        <taxon>Chaetothyriomycetidae</taxon>
        <taxon>Verrucariales</taxon>
        <taxon>Verrucariaceae</taxon>
        <taxon>Endocarpon</taxon>
    </lineage>
</organism>
<dbReference type="SUPFAM" id="SSF55486">
    <property type="entry name" value="Metalloproteases ('zincins'), catalytic domain"/>
    <property type="match status" value="1"/>
</dbReference>
<dbReference type="PANTHER" id="PTHR47466:SF1">
    <property type="entry name" value="METALLOPROTEASE MEP1 (AFU_ORTHOLOGUE AFUA_1G07730)-RELATED"/>
    <property type="match status" value="1"/>
</dbReference>
<dbReference type="eggNOG" id="ENOG502RVH0">
    <property type="taxonomic scope" value="Eukaryota"/>
</dbReference>
<dbReference type="GO" id="GO:0008237">
    <property type="term" value="F:metallopeptidase activity"/>
    <property type="evidence" value="ECO:0007669"/>
    <property type="project" value="UniProtKB-KW"/>
</dbReference>
<keyword evidence="7" id="KW-0482">Metalloprotease</keyword>
<name>U1GN10_ENDPU</name>
<dbReference type="PANTHER" id="PTHR47466">
    <property type="match status" value="1"/>
</dbReference>
<evidence type="ECO:0000256" key="8">
    <source>
        <dbReference type="ARBA" id="ARBA00023157"/>
    </source>
</evidence>
<keyword evidence="13" id="KW-1185">Reference proteome</keyword>
<dbReference type="Gene3D" id="3.40.390.10">
    <property type="entry name" value="Collagenase (Catalytic Domain)"/>
    <property type="match status" value="1"/>
</dbReference>
<evidence type="ECO:0000313" key="13">
    <source>
        <dbReference type="Proteomes" id="UP000019373"/>
    </source>
</evidence>
<reference evidence="13" key="1">
    <citation type="journal article" date="2014" name="BMC Genomics">
        <title>Genome characteristics reveal the impact of lichenization on lichen-forming fungus Endocarpon pusillum Hedwig (Verrucariales, Ascomycota).</title>
        <authorList>
            <person name="Wang Y.-Y."/>
            <person name="Liu B."/>
            <person name="Zhang X.-Y."/>
            <person name="Zhou Q.-M."/>
            <person name="Zhang T."/>
            <person name="Li H."/>
            <person name="Yu Y.-F."/>
            <person name="Zhang X.-L."/>
            <person name="Hao X.-Y."/>
            <person name="Wang M."/>
            <person name="Wang L."/>
            <person name="Wei J.-C."/>
        </authorList>
    </citation>
    <scope>NUCLEOTIDE SEQUENCE [LARGE SCALE GENOMIC DNA]</scope>
    <source>
        <strain evidence="13">Z07020 / HMAS-L-300199</strain>
    </source>
</reference>
<dbReference type="AlphaFoldDB" id="U1GN10"/>
<dbReference type="InterPro" id="IPR008754">
    <property type="entry name" value="Peptidase_M43"/>
</dbReference>
<feature type="region of interest" description="Disordered" evidence="9">
    <location>
        <begin position="607"/>
        <end position="633"/>
    </location>
</feature>
<proteinExistence type="inferred from homology"/>
<evidence type="ECO:0000256" key="4">
    <source>
        <dbReference type="ARBA" id="ARBA00022729"/>
    </source>
</evidence>
<keyword evidence="4 10" id="KW-0732">Signal</keyword>
<evidence type="ECO:0000313" key="12">
    <source>
        <dbReference type="EMBL" id="ERF73306.1"/>
    </source>
</evidence>
<evidence type="ECO:0000256" key="1">
    <source>
        <dbReference type="ARBA" id="ARBA00008721"/>
    </source>
</evidence>
<dbReference type="Proteomes" id="UP000019373">
    <property type="component" value="Unassembled WGS sequence"/>
</dbReference>
<evidence type="ECO:0000259" key="11">
    <source>
        <dbReference type="Pfam" id="PF05572"/>
    </source>
</evidence>
<keyword evidence="3" id="KW-0479">Metal-binding</keyword>
<dbReference type="GO" id="GO:0046872">
    <property type="term" value="F:metal ion binding"/>
    <property type="evidence" value="ECO:0007669"/>
    <property type="project" value="UniProtKB-KW"/>
</dbReference>
<keyword evidence="5" id="KW-0378">Hydrolase</keyword>
<accession>U1GN10</accession>